<dbReference type="Proteomes" id="UP000609064">
    <property type="component" value="Unassembled WGS sequence"/>
</dbReference>
<reference evidence="1" key="2">
    <citation type="submission" date="2020-09" db="EMBL/GenBank/DDBJ databases">
        <authorList>
            <person name="Sun Q."/>
            <person name="Zhou Y."/>
        </authorList>
    </citation>
    <scope>NUCLEOTIDE SEQUENCE</scope>
    <source>
        <strain evidence="1">CGMCC 1.15958</strain>
    </source>
</reference>
<name>A0A917DS47_9BACT</name>
<keyword evidence="2" id="KW-1185">Reference proteome</keyword>
<evidence type="ECO:0000313" key="1">
    <source>
        <dbReference type="EMBL" id="GGD64866.1"/>
    </source>
</evidence>
<gene>
    <name evidence="1" type="ORF">GCM10011514_31110</name>
</gene>
<organism evidence="1 2">
    <name type="scientific">Emticicia aquatilis</name>
    <dbReference type="NCBI Taxonomy" id="1537369"/>
    <lineage>
        <taxon>Bacteria</taxon>
        <taxon>Pseudomonadati</taxon>
        <taxon>Bacteroidota</taxon>
        <taxon>Cytophagia</taxon>
        <taxon>Cytophagales</taxon>
        <taxon>Leadbetterellaceae</taxon>
        <taxon>Emticicia</taxon>
    </lineage>
</organism>
<reference evidence="1" key="1">
    <citation type="journal article" date="2014" name="Int. J. Syst. Evol. Microbiol.">
        <title>Complete genome sequence of Corynebacterium casei LMG S-19264T (=DSM 44701T), isolated from a smear-ripened cheese.</title>
        <authorList>
            <consortium name="US DOE Joint Genome Institute (JGI-PGF)"/>
            <person name="Walter F."/>
            <person name="Albersmeier A."/>
            <person name="Kalinowski J."/>
            <person name="Ruckert C."/>
        </authorList>
    </citation>
    <scope>NUCLEOTIDE SEQUENCE</scope>
    <source>
        <strain evidence="1">CGMCC 1.15958</strain>
    </source>
</reference>
<comment type="caution">
    <text evidence="1">The sequence shown here is derived from an EMBL/GenBank/DDBJ whole genome shotgun (WGS) entry which is preliminary data.</text>
</comment>
<dbReference type="AlphaFoldDB" id="A0A917DS47"/>
<proteinExistence type="predicted"/>
<protein>
    <submittedName>
        <fullName evidence="1">Uncharacterized protein</fullName>
    </submittedName>
</protein>
<sequence length="63" mass="7120">MADSSNALILSATKFNADMILFCKINNKIEELSKTAQIGCKITSFQIEKPHFFEINADNELIR</sequence>
<accession>A0A917DS47</accession>
<dbReference type="EMBL" id="BMKK01000006">
    <property type="protein sequence ID" value="GGD64866.1"/>
    <property type="molecule type" value="Genomic_DNA"/>
</dbReference>
<evidence type="ECO:0000313" key="2">
    <source>
        <dbReference type="Proteomes" id="UP000609064"/>
    </source>
</evidence>